<dbReference type="PANTHER" id="PTHR30309:SF0">
    <property type="entry name" value="GLYCEROL-3-PHOSPHATE ACYLTRANSFERASE-RELATED"/>
    <property type="match status" value="1"/>
</dbReference>
<keyword evidence="2" id="KW-0444">Lipid biosynthesis</keyword>
<sequence>MHVLSYLFFMFAGYLSGSILYSYLIPRWFCHLDITKLSDDGNPGAANAVKCAGWRVGLVCVVLDILKGFFPVFIAMHHLDFTSWWFTPVISAPVFGHAFSPFWKGKGGKAIAVSFGVLLGLLPWYHVVFALATLYIFLSIGVVINPHRLRSIATYTLFAIYCVYAYWLQGRLETSIFCGCLLVCLIVVGKHLRPEEKEKFQIEILPALFDPKKSGTADR</sequence>
<protein>
    <submittedName>
        <fullName evidence="11">Putative acyl-phosphate glycerol 3-phosphate acyltransferase</fullName>
    </submittedName>
</protein>
<feature type="transmembrane region" description="Helical" evidence="10">
    <location>
        <begin position="56"/>
        <end position="76"/>
    </location>
</feature>
<keyword evidence="1" id="KW-1003">Cell membrane</keyword>
<dbReference type="OrthoDB" id="9777124at2"/>
<evidence type="ECO:0000256" key="1">
    <source>
        <dbReference type="ARBA" id="ARBA00022475"/>
    </source>
</evidence>
<evidence type="ECO:0000256" key="8">
    <source>
        <dbReference type="ARBA" id="ARBA00023209"/>
    </source>
</evidence>
<evidence type="ECO:0000256" key="5">
    <source>
        <dbReference type="ARBA" id="ARBA00022989"/>
    </source>
</evidence>
<dbReference type="GO" id="GO:0008654">
    <property type="term" value="P:phospholipid biosynthetic process"/>
    <property type="evidence" value="ECO:0007669"/>
    <property type="project" value="UniProtKB-KW"/>
</dbReference>
<name>A7VTN7_9FIRM</name>
<keyword evidence="6" id="KW-0443">Lipid metabolism</keyword>
<keyword evidence="5 10" id="KW-1133">Transmembrane helix</keyword>
<dbReference type="SMART" id="SM01207">
    <property type="entry name" value="G3P_acyltransf"/>
    <property type="match status" value="1"/>
</dbReference>
<dbReference type="InterPro" id="IPR003811">
    <property type="entry name" value="G3P_acylTferase_PlsY"/>
</dbReference>
<evidence type="ECO:0000313" key="12">
    <source>
        <dbReference type="EMBL" id="PEQ25484.1"/>
    </source>
</evidence>
<dbReference type="PANTHER" id="PTHR30309">
    <property type="entry name" value="INNER MEMBRANE PROTEIN YGIH"/>
    <property type="match status" value="1"/>
</dbReference>
<feature type="transmembrane region" description="Helical" evidence="10">
    <location>
        <begin position="124"/>
        <end position="145"/>
    </location>
</feature>
<reference evidence="11 13" key="1">
    <citation type="submission" date="2007-08" db="EMBL/GenBank/DDBJ databases">
        <title>Draft genome sequence of Clostridium leptum (DSM 753).</title>
        <authorList>
            <person name="Sudarsanam P."/>
            <person name="Ley R."/>
            <person name="Guruge J."/>
            <person name="Turnbaugh P.J."/>
            <person name="Mahowald M."/>
            <person name="Liep D."/>
            <person name="Gordon J."/>
        </authorList>
    </citation>
    <scope>NUCLEOTIDE SEQUENCE [LARGE SCALE GENOMIC DNA]</scope>
    <source>
        <strain evidence="11 13">DSM 753</strain>
    </source>
</reference>
<dbReference type="EMBL" id="NOXF01000001">
    <property type="protein sequence ID" value="PEQ25484.1"/>
    <property type="molecule type" value="Genomic_DNA"/>
</dbReference>
<dbReference type="GO" id="GO:0005886">
    <property type="term" value="C:plasma membrane"/>
    <property type="evidence" value="ECO:0007669"/>
    <property type="project" value="InterPro"/>
</dbReference>
<evidence type="ECO:0000313" key="14">
    <source>
        <dbReference type="Proteomes" id="UP000220611"/>
    </source>
</evidence>
<evidence type="ECO:0000313" key="11">
    <source>
        <dbReference type="EMBL" id="EDO61533.1"/>
    </source>
</evidence>
<dbReference type="EMBL" id="ABCB02000018">
    <property type="protein sequence ID" value="EDO61533.1"/>
    <property type="molecule type" value="Genomic_DNA"/>
</dbReference>
<evidence type="ECO:0000313" key="13">
    <source>
        <dbReference type="Proteomes" id="UP000003490"/>
    </source>
</evidence>
<comment type="caution">
    <text evidence="11">The sequence shown here is derived from an EMBL/GenBank/DDBJ whole genome shotgun (WGS) entry which is preliminary data.</text>
</comment>
<dbReference type="HOGENOM" id="CLU_081254_6_0_9"/>
<dbReference type="GO" id="GO:0043772">
    <property type="term" value="F:acyl-phosphate glycerol-3-phosphate acyltransferase activity"/>
    <property type="evidence" value="ECO:0007669"/>
    <property type="project" value="InterPro"/>
</dbReference>
<dbReference type="Proteomes" id="UP000220611">
    <property type="component" value="Unassembled WGS sequence"/>
</dbReference>
<dbReference type="eggNOG" id="COG0344">
    <property type="taxonomic scope" value="Bacteria"/>
</dbReference>
<keyword evidence="7 10" id="KW-0472">Membrane</keyword>
<evidence type="ECO:0000256" key="4">
    <source>
        <dbReference type="ARBA" id="ARBA00022692"/>
    </source>
</evidence>
<feature type="transmembrane region" description="Helical" evidence="10">
    <location>
        <begin position="174"/>
        <end position="192"/>
    </location>
</feature>
<keyword evidence="11" id="KW-0012">Acyltransferase</keyword>
<dbReference type="Pfam" id="PF02660">
    <property type="entry name" value="G3P_acyltransf"/>
    <property type="match status" value="1"/>
</dbReference>
<reference evidence="11 13" key="2">
    <citation type="submission" date="2007-08" db="EMBL/GenBank/DDBJ databases">
        <authorList>
            <person name="Fulton L."/>
            <person name="Clifton S."/>
            <person name="Fulton B."/>
            <person name="Xu J."/>
            <person name="Minx P."/>
            <person name="Pepin K.H."/>
            <person name="Johnson M."/>
            <person name="Thiruvilangam P."/>
            <person name="Bhonagiri V."/>
            <person name="Nash W.E."/>
            <person name="Wang C."/>
            <person name="Mardis E.R."/>
            <person name="Wilson R.K."/>
        </authorList>
    </citation>
    <scope>NUCLEOTIDE SEQUENCE [LARGE SCALE GENOMIC DNA]</scope>
    <source>
        <strain evidence="11 13">DSM 753</strain>
    </source>
</reference>
<evidence type="ECO:0000256" key="7">
    <source>
        <dbReference type="ARBA" id="ARBA00023136"/>
    </source>
</evidence>
<feature type="transmembrane region" description="Helical" evidence="10">
    <location>
        <begin position="152"/>
        <end position="168"/>
    </location>
</feature>
<evidence type="ECO:0000256" key="6">
    <source>
        <dbReference type="ARBA" id="ARBA00023098"/>
    </source>
</evidence>
<keyword evidence="9" id="KW-1208">Phospholipid metabolism</keyword>
<accession>A7VTN7</accession>
<dbReference type="AlphaFoldDB" id="A7VTN7"/>
<organism evidence="11 13">
    <name type="scientific">[Clostridium] leptum DSM 753</name>
    <dbReference type="NCBI Taxonomy" id="428125"/>
    <lineage>
        <taxon>Bacteria</taxon>
        <taxon>Bacillati</taxon>
        <taxon>Bacillota</taxon>
        <taxon>Clostridia</taxon>
        <taxon>Eubacteriales</taxon>
        <taxon>Oscillospiraceae</taxon>
        <taxon>Oscillospiraceae incertae sedis</taxon>
    </lineage>
</organism>
<gene>
    <name evidence="12" type="ORF">CH238_00335</name>
    <name evidence="11" type="ORF">CLOLEP_01930</name>
</gene>
<keyword evidence="14" id="KW-1185">Reference proteome</keyword>
<dbReference type="Proteomes" id="UP000003490">
    <property type="component" value="Unassembled WGS sequence"/>
</dbReference>
<keyword evidence="3 11" id="KW-0808">Transferase</keyword>
<evidence type="ECO:0000256" key="2">
    <source>
        <dbReference type="ARBA" id="ARBA00022516"/>
    </source>
</evidence>
<evidence type="ECO:0000256" key="3">
    <source>
        <dbReference type="ARBA" id="ARBA00022679"/>
    </source>
</evidence>
<reference evidence="12 14" key="3">
    <citation type="submission" date="2017-07" db="EMBL/GenBank/DDBJ databases">
        <title>Prevalence of linear plasmids in Cutibacterium (Propionibacterium) acnes isolates obtained from prostatic tissue.</title>
        <authorList>
            <person name="Davidsson S."/>
            <person name="Carlsson J."/>
            <person name="Molling P."/>
            <person name="Andren O."/>
            <person name="Andersson S.-O."/>
            <person name="Brzuszkiewicz E."/>
            <person name="Poehlein A."/>
            <person name="Al-Zeer M."/>
            <person name="Brinkmann V."/>
            <person name="Scavenius C."/>
            <person name="Nazipi S."/>
            <person name="Soderquist B."/>
            <person name="Bruggemann H."/>
        </authorList>
    </citation>
    <scope>NUCLEOTIDE SEQUENCE [LARGE SCALE GENOMIC DNA]</scope>
    <source>
        <strain evidence="12 14">DSM 753</strain>
    </source>
</reference>
<feature type="transmembrane region" description="Helical" evidence="10">
    <location>
        <begin position="6"/>
        <end position="24"/>
    </location>
</feature>
<keyword evidence="8" id="KW-0594">Phospholipid biosynthesis</keyword>
<proteinExistence type="predicted"/>
<keyword evidence="4 10" id="KW-0812">Transmembrane</keyword>
<evidence type="ECO:0000256" key="9">
    <source>
        <dbReference type="ARBA" id="ARBA00023264"/>
    </source>
</evidence>
<evidence type="ECO:0000256" key="10">
    <source>
        <dbReference type="SAM" id="Phobius"/>
    </source>
</evidence>